<keyword evidence="1" id="KW-0812">Transmembrane</keyword>
<protein>
    <submittedName>
        <fullName evidence="2">Inner membrane protein CreD-like protein</fullName>
    </submittedName>
</protein>
<reference evidence="2" key="1">
    <citation type="submission" date="2015-10" db="EMBL/GenBank/DDBJ databases">
        <authorList>
            <person name="Gilbert D.G."/>
        </authorList>
    </citation>
    <scope>NUCLEOTIDE SEQUENCE</scope>
</reference>
<dbReference type="AlphaFoldDB" id="A0A160TXQ4"/>
<dbReference type="EMBL" id="CZQD01000009">
    <property type="protein sequence ID" value="CUS55758.1"/>
    <property type="molecule type" value="Genomic_DNA"/>
</dbReference>
<dbReference type="PANTHER" id="PTHR30092:SF0">
    <property type="entry name" value="INNER MEMBRANE PROTEIN CRED"/>
    <property type="match status" value="1"/>
</dbReference>
<feature type="transmembrane region" description="Helical" evidence="1">
    <location>
        <begin position="322"/>
        <end position="340"/>
    </location>
</feature>
<dbReference type="GO" id="GO:0005886">
    <property type="term" value="C:plasma membrane"/>
    <property type="evidence" value="ECO:0007669"/>
    <property type="project" value="TreeGrafter"/>
</dbReference>
<evidence type="ECO:0000256" key="1">
    <source>
        <dbReference type="SAM" id="Phobius"/>
    </source>
</evidence>
<feature type="transmembrane region" description="Helical" evidence="1">
    <location>
        <begin position="378"/>
        <end position="397"/>
    </location>
</feature>
<dbReference type="PIRSF" id="PIRSF004548">
    <property type="entry name" value="CreD"/>
    <property type="match status" value="1"/>
</dbReference>
<evidence type="ECO:0000313" key="2">
    <source>
        <dbReference type="EMBL" id="CUS55758.1"/>
    </source>
</evidence>
<feature type="transmembrane region" description="Helical" evidence="1">
    <location>
        <begin position="403"/>
        <end position="422"/>
    </location>
</feature>
<dbReference type="PANTHER" id="PTHR30092">
    <property type="entry name" value="INNER MEMBRANE PROTEIN CRED"/>
    <property type="match status" value="1"/>
</dbReference>
<accession>A0A160TXQ4</accession>
<feature type="transmembrane region" description="Helical" evidence="1">
    <location>
        <begin position="352"/>
        <end position="371"/>
    </location>
</feature>
<organism evidence="2">
    <name type="scientific">hydrothermal vent metagenome</name>
    <dbReference type="NCBI Taxonomy" id="652676"/>
    <lineage>
        <taxon>unclassified sequences</taxon>
        <taxon>metagenomes</taxon>
        <taxon>ecological metagenomes</taxon>
    </lineage>
</organism>
<keyword evidence="1" id="KW-1133">Transmembrane helix</keyword>
<feature type="transmembrane region" description="Helical" evidence="1">
    <location>
        <begin position="20"/>
        <end position="41"/>
    </location>
</feature>
<dbReference type="Pfam" id="PF06123">
    <property type="entry name" value="CreD"/>
    <property type="match status" value="1"/>
</dbReference>
<name>A0A160TXQ4_9ZZZZ</name>
<keyword evidence="1" id="KW-0472">Membrane</keyword>
<proteinExistence type="predicted"/>
<dbReference type="NCBIfam" id="NF008712">
    <property type="entry name" value="PRK11715.1-1"/>
    <property type="match status" value="1"/>
</dbReference>
<dbReference type="InterPro" id="IPR010364">
    <property type="entry name" value="Uncharacterised_IM_CreD"/>
</dbReference>
<feature type="transmembrane region" description="Helical" evidence="1">
    <location>
        <begin position="429"/>
        <end position="447"/>
    </location>
</feature>
<gene>
    <name evidence="2" type="ORF">MGWOODY_Hyp321</name>
</gene>
<sequence length="463" mass="49712">MTDTSQPPSPFASLVPQRSVGLKLLLVCGLALLMAIPALFIHSVVQDRRMGADRALADVSEMVGGQQSVLGPVLSVPYSRTLGPRHNELVYGYVVAYADTGTASADVDVQMRTRGIHAIPVFDATISMDAVFDPAALRAALPDDATPIWSDARVYLGVSDTRGIRDAITVTANGTDLAIEPTPYYASNVGKYQPVPPSGVTLAGGHIAGLETATSPITLTSNMRLSGAERLSIAPFAKDTRVDLVSNWNDPSFQGGVLPERHTAGDGQSEGFEAHWRVPYLARGIAGAGANLDLGELTEWNRRDMAVRFMKEGNPYQSVERALKYAVMFVGFVFLAYFLFEVTSAARAHPAQYVLVGLAQTIFYILLLAMSERIGFDGAFLIAASMTVLLTAAYAASVFRSRLYGLRALAVLSGIYTLIYVLMRAESHALLAGALASFAAIALTMYMTRNIDWYGERTSAPAA</sequence>